<keyword evidence="5 8" id="KW-0195">Cyclin</keyword>
<evidence type="ECO:0000256" key="7">
    <source>
        <dbReference type="ARBA" id="ARBA00023306"/>
    </source>
</evidence>
<evidence type="ECO:0000256" key="1">
    <source>
        <dbReference type="ARBA" id="ARBA00004123"/>
    </source>
</evidence>
<dbReference type="AlphaFoldDB" id="V4ADR9"/>
<dbReference type="InterPro" id="IPR013763">
    <property type="entry name" value="Cyclin-like_dom"/>
</dbReference>
<dbReference type="GO" id="GO:0051301">
    <property type="term" value="P:cell division"/>
    <property type="evidence" value="ECO:0007669"/>
    <property type="project" value="UniProtKB-KW"/>
</dbReference>
<dbReference type="OrthoDB" id="5590282at2759"/>
<keyword evidence="13" id="KW-1185">Reference proteome</keyword>
<keyword evidence="3" id="KW-0597">Phosphoprotein</keyword>
<proteinExistence type="inferred from homology"/>
<dbReference type="SUPFAM" id="SSF47954">
    <property type="entry name" value="Cyclin-like"/>
    <property type="match status" value="2"/>
</dbReference>
<evidence type="ECO:0000256" key="9">
    <source>
        <dbReference type="SAM" id="MobiDB-lite"/>
    </source>
</evidence>
<evidence type="ECO:0000256" key="4">
    <source>
        <dbReference type="ARBA" id="ARBA00022618"/>
    </source>
</evidence>
<dbReference type="InterPro" id="IPR006671">
    <property type="entry name" value="Cyclin_N"/>
</dbReference>
<evidence type="ECO:0000313" key="13">
    <source>
        <dbReference type="Proteomes" id="UP000030746"/>
    </source>
</evidence>
<comment type="subcellular location">
    <subcellularLocation>
        <location evidence="1">Nucleus</location>
    </subcellularLocation>
</comment>
<dbReference type="RefSeq" id="XP_009054199.1">
    <property type="nucleotide sequence ID" value="XM_009055951.1"/>
</dbReference>
<dbReference type="HOGENOM" id="CLU_020695_8_0_1"/>
<gene>
    <name evidence="12" type="ORF">LOTGIDRAFT_206393</name>
</gene>
<evidence type="ECO:0000256" key="5">
    <source>
        <dbReference type="ARBA" id="ARBA00023127"/>
    </source>
</evidence>
<dbReference type="SMART" id="SM01332">
    <property type="entry name" value="Cyclin_C"/>
    <property type="match status" value="1"/>
</dbReference>
<dbReference type="PROSITE" id="PS00292">
    <property type="entry name" value="CYCLINS"/>
    <property type="match status" value="1"/>
</dbReference>
<keyword evidence="6" id="KW-0539">Nucleus</keyword>
<dbReference type="EMBL" id="KB201701">
    <property type="protein sequence ID" value="ESO94997.1"/>
    <property type="molecule type" value="Genomic_DNA"/>
</dbReference>
<dbReference type="Gene3D" id="1.10.472.10">
    <property type="entry name" value="Cyclin-like"/>
    <property type="match status" value="2"/>
</dbReference>
<feature type="domain" description="Cyclin C-terminal" evidence="11">
    <location>
        <begin position="231"/>
        <end position="357"/>
    </location>
</feature>
<evidence type="ECO:0000256" key="6">
    <source>
        <dbReference type="ARBA" id="ARBA00023242"/>
    </source>
</evidence>
<dbReference type="GeneID" id="20245912"/>
<dbReference type="OMA" id="KMEMTRK"/>
<name>V4ADR9_LOTGI</name>
<evidence type="ECO:0000259" key="10">
    <source>
        <dbReference type="SMART" id="SM00385"/>
    </source>
</evidence>
<dbReference type="FunFam" id="1.10.472.10:FF:000024">
    <property type="entry name" value="G1/S-specific cyclin-E1"/>
    <property type="match status" value="1"/>
</dbReference>
<dbReference type="PANTHER" id="PTHR10177">
    <property type="entry name" value="CYCLINS"/>
    <property type="match status" value="1"/>
</dbReference>
<reference evidence="12 13" key="1">
    <citation type="journal article" date="2013" name="Nature">
        <title>Insights into bilaterian evolution from three spiralian genomes.</title>
        <authorList>
            <person name="Simakov O."/>
            <person name="Marletaz F."/>
            <person name="Cho S.J."/>
            <person name="Edsinger-Gonzales E."/>
            <person name="Havlak P."/>
            <person name="Hellsten U."/>
            <person name="Kuo D.H."/>
            <person name="Larsson T."/>
            <person name="Lv J."/>
            <person name="Arendt D."/>
            <person name="Savage R."/>
            <person name="Osoegawa K."/>
            <person name="de Jong P."/>
            <person name="Grimwood J."/>
            <person name="Chapman J.A."/>
            <person name="Shapiro H."/>
            <person name="Aerts A."/>
            <person name="Otillar R.P."/>
            <person name="Terry A.Y."/>
            <person name="Boore J.L."/>
            <person name="Grigoriev I.V."/>
            <person name="Lindberg D.R."/>
            <person name="Seaver E.C."/>
            <person name="Weisblat D.A."/>
            <person name="Putnam N.H."/>
            <person name="Rokhsar D.S."/>
        </authorList>
    </citation>
    <scope>NUCLEOTIDE SEQUENCE [LARGE SCALE GENOMIC DNA]</scope>
</reference>
<evidence type="ECO:0000259" key="11">
    <source>
        <dbReference type="SMART" id="SM01332"/>
    </source>
</evidence>
<dbReference type="CDD" id="cd20519">
    <property type="entry name" value="CYCLIN_CCNE_rpt1"/>
    <property type="match status" value="1"/>
</dbReference>
<keyword evidence="4" id="KW-0132">Cell division</keyword>
<protein>
    <submittedName>
        <fullName evidence="12">Uncharacterized protein</fullName>
    </submittedName>
</protein>
<comment type="similarity">
    <text evidence="2">Belongs to the cyclin family. Cyclin E subfamily.</text>
</comment>
<dbReference type="InterPro" id="IPR048258">
    <property type="entry name" value="Cyclins_cyclin-box"/>
</dbReference>
<keyword evidence="7" id="KW-0131">Cell cycle</keyword>
<evidence type="ECO:0000313" key="12">
    <source>
        <dbReference type="EMBL" id="ESO94997.1"/>
    </source>
</evidence>
<dbReference type="InterPro" id="IPR039361">
    <property type="entry name" value="Cyclin"/>
</dbReference>
<feature type="region of interest" description="Disordered" evidence="9">
    <location>
        <begin position="1"/>
        <end position="31"/>
    </location>
</feature>
<accession>V4ADR9</accession>
<evidence type="ECO:0000256" key="3">
    <source>
        <dbReference type="ARBA" id="ARBA00022553"/>
    </source>
</evidence>
<dbReference type="STRING" id="225164.V4ADR9"/>
<sequence>MSRKSTRNPVKTKQENAPSTRISRKRKAEENQWIPISEDSSVTSCTIVPAMDTASSMCSPDEQTTPTELFRGSQFRFQNYFTTPKSLRFSPLPKFSWADSQEVWQLMLKKEEFYVRDTHMFDKHPALQCRMRTILLDWLIEVCEVYRLHRETYYLAMDFLDRYMSTKSNVQKHQLQLIGITSLFIAAKLEEIYPPKLTDFAYVTDDACTESEILDQELIMLKCLRWGLSPMTVNNWLGVYLQVSNIDQLNETEHSFVYPQFSGHSFVQIARLLDLCMLDIGCLQFSYSVIAASALYHLSSEKIALSVSGFKWSDILPCVQWMAPFAVTIREDGPLEIKFFSTVASDDSHNIQTHSVTIALLEKAQERHEEMLNESGRRSPDPDMAAQVITLLTPPQSDKKPLPNKSGIIKEGYEEC</sequence>
<dbReference type="InterPro" id="IPR004367">
    <property type="entry name" value="Cyclin_C-dom"/>
</dbReference>
<dbReference type="SMART" id="SM00385">
    <property type="entry name" value="CYCLIN"/>
    <property type="match status" value="1"/>
</dbReference>
<feature type="compositionally biased region" description="Polar residues" evidence="9">
    <location>
        <begin position="7"/>
        <end position="21"/>
    </location>
</feature>
<evidence type="ECO:0000256" key="2">
    <source>
        <dbReference type="ARBA" id="ARBA00007143"/>
    </source>
</evidence>
<dbReference type="CTD" id="20245912"/>
<dbReference type="Pfam" id="PF02984">
    <property type="entry name" value="Cyclin_C"/>
    <property type="match status" value="1"/>
</dbReference>
<feature type="domain" description="Cyclin-like" evidence="10">
    <location>
        <begin position="137"/>
        <end position="222"/>
    </location>
</feature>
<dbReference type="GO" id="GO:0005634">
    <property type="term" value="C:nucleus"/>
    <property type="evidence" value="ECO:0007669"/>
    <property type="project" value="UniProtKB-SubCell"/>
</dbReference>
<dbReference type="Proteomes" id="UP000030746">
    <property type="component" value="Unassembled WGS sequence"/>
</dbReference>
<evidence type="ECO:0000256" key="8">
    <source>
        <dbReference type="RuleBase" id="RU000383"/>
    </source>
</evidence>
<organism evidence="12 13">
    <name type="scientific">Lottia gigantea</name>
    <name type="common">Giant owl limpet</name>
    <dbReference type="NCBI Taxonomy" id="225164"/>
    <lineage>
        <taxon>Eukaryota</taxon>
        <taxon>Metazoa</taxon>
        <taxon>Spiralia</taxon>
        <taxon>Lophotrochozoa</taxon>
        <taxon>Mollusca</taxon>
        <taxon>Gastropoda</taxon>
        <taxon>Patellogastropoda</taxon>
        <taxon>Lottioidea</taxon>
        <taxon>Lottiidae</taxon>
        <taxon>Lottia</taxon>
    </lineage>
</organism>
<dbReference type="Pfam" id="PF00134">
    <property type="entry name" value="Cyclin_N"/>
    <property type="match status" value="1"/>
</dbReference>
<feature type="region of interest" description="Disordered" evidence="9">
    <location>
        <begin position="392"/>
        <end position="416"/>
    </location>
</feature>
<dbReference type="InterPro" id="IPR036915">
    <property type="entry name" value="Cyclin-like_sf"/>
</dbReference>
<dbReference type="KEGG" id="lgi:LOTGIDRAFT_206393"/>